<dbReference type="InterPro" id="IPR004438">
    <property type="entry name" value="Peptidase_M3B"/>
</dbReference>
<evidence type="ECO:0000313" key="9">
    <source>
        <dbReference type="EMBL" id="KRM63530.1"/>
    </source>
</evidence>
<evidence type="ECO:0000313" key="10">
    <source>
        <dbReference type="Proteomes" id="UP000051008"/>
    </source>
</evidence>
<keyword evidence="5 6" id="KW-0482">Metalloprotease</keyword>
<dbReference type="NCBIfam" id="TIGR00181">
    <property type="entry name" value="pepF"/>
    <property type="match status" value="1"/>
</dbReference>
<accession>A0A0R2AA06</accession>
<dbReference type="AlphaFoldDB" id="A0A0R2AA06"/>
<dbReference type="PANTHER" id="PTHR11804:SF84">
    <property type="entry name" value="SACCHAROLYSIN"/>
    <property type="match status" value="1"/>
</dbReference>
<comment type="similarity">
    <text evidence="6">Belongs to the peptidase M3B family.</text>
</comment>
<dbReference type="Gene3D" id="1.10.287.830">
    <property type="entry name" value="putative peptidase helix hairpin domain like"/>
    <property type="match status" value="1"/>
</dbReference>
<organism evidence="9 10">
    <name type="scientific">Ligilactobacillus agilis DSM 20509</name>
    <dbReference type="NCBI Taxonomy" id="1423718"/>
    <lineage>
        <taxon>Bacteria</taxon>
        <taxon>Bacillati</taxon>
        <taxon>Bacillota</taxon>
        <taxon>Bacilli</taxon>
        <taxon>Lactobacillales</taxon>
        <taxon>Lactobacillaceae</taxon>
        <taxon>Ligilactobacillus</taxon>
    </lineage>
</organism>
<dbReference type="Pfam" id="PF08439">
    <property type="entry name" value="Peptidase_M3_N"/>
    <property type="match status" value="1"/>
</dbReference>
<dbReference type="PATRIC" id="fig|1423718.3.peg.326"/>
<comment type="caution">
    <text evidence="9">The sequence shown here is derived from an EMBL/GenBank/DDBJ whole genome shotgun (WGS) entry which is preliminary data.</text>
</comment>
<dbReference type="InterPro" id="IPR042088">
    <property type="entry name" value="OligoPept_F_C"/>
</dbReference>
<comment type="function">
    <text evidence="6">Has oligopeptidase activity and degrades a variety of small bioactive peptides.</text>
</comment>
<dbReference type="RefSeq" id="WP_056976979.1">
    <property type="nucleotide sequence ID" value="NZ_AYYP01000060.1"/>
</dbReference>
<evidence type="ECO:0000259" key="7">
    <source>
        <dbReference type="Pfam" id="PF01432"/>
    </source>
</evidence>
<evidence type="ECO:0000256" key="2">
    <source>
        <dbReference type="ARBA" id="ARBA00022723"/>
    </source>
</evidence>
<dbReference type="EMBL" id="AYYP01000060">
    <property type="protein sequence ID" value="KRM63530.1"/>
    <property type="molecule type" value="Genomic_DNA"/>
</dbReference>
<evidence type="ECO:0000256" key="4">
    <source>
        <dbReference type="ARBA" id="ARBA00022833"/>
    </source>
</evidence>
<evidence type="ECO:0000256" key="1">
    <source>
        <dbReference type="ARBA" id="ARBA00022670"/>
    </source>
</evidence>
<dbReference type="InterPro" id="IPR045090">
    <property type="entry name" value="Pept_M3A_M3B"/>
</dbReference>
<evidence type="ECO:0000256" key="5">
    <source>
        <dbReference type="ARBA" id="ARBA00023049"/>
    </source>
</evidence>
<dbReference type="Proteomes" id="UP000051008">
    <property type="component" value="Unassembled WGS sequence"/>
</dbReference>
<sequence length="602" mass="68775">MTEVKKLPQRKEVPVELTWDLELIFANSGEFDAAVTELEQQVITFLTYQGQVGQSAQTLLTALEAWLDLDRALEKIYVYASMKNDQDTKNAEYQALFTRVQKLVAEVSAKIAWFEPELLALSEETVATYLQAEPKLQQYQHLLEVLLAKKAHILSDKEEALLAGASDILGAPENIFGVLNNADFKFAQVSDEAGNKVQLSQGLYGKLLESVNREVRKEAFEKLYLVYHQFRHTLATTLATHVRMHNFEAKLRGYNSAQERALASNSIPVKVYTTLLEQVEQHLPLLHRYVELRKKVLGLTELHMYDLYTPLTGKANLAYTYEEAKQESLKALAVLGDDYLEHVKEAYASRWIDVVENEGKRSGAYSSGVYDTAPYILLNWQDNLDNLFTLVHEMGHSMHTYLTTHNQPYQYGDYPIFLAEIASTTNENLLTQYLLETQKDPQVQAYVLNHYLDGFKGTVFRQAQFAQFELWLHEQEASGQALTAEKLADYYGKLNQHYYGSAVVNDQQIAYEWARIPHFYYNFYVYQYATGFAAATTLSQNILSKDPAKLTAYLDYLQAGSSNYPLEVMKQAGVNMEESAYLQEAFKVFEKRLNQLEGLLLK</sequence>
<dbReference type="OrthoDB" id="9766487at2"/>
<comment type="cofactor">
    <cofactor evidence="6">
        <name>Zn(2+)</name>
        <dbReference type="ChEBI" id="CHEBI:29105"/>
    </cofactor>
    <text evidence="6">Binds 1 zinc ion.</text>
</comment>
<dbReference type="GO" id="GO:0006508">
    <property type="term" value="P:proteolysis"/>
    <property type="evidence" value="ECO:0007669"/>
    <property type="project" value="UniProtKB-KW"/>
</dbReference>
<dbReference type="GO" id="GO:0046872">
    <property type="term" value="F:metal ion binding"/>
    <property type="evidence" value="ECO:0007669"/>
    <property type="project" value="UniProtKB-UniRule"/>
</dbReference>
<evidence type="ECO:0000256" key="3">
    <source>
        <dbReference type="ARBA" id="ARBA00022801"/>
    </source>
</evidence>
<dbReference type="EC" id="3.4.24.-" evidence="6"/>
<protein>
    <recommendedName>
        <fullName evidence="6">Oligopeptidase F</fullName>
        <ecNumber evidence="6">3.4.24.-</ecNumber>
    </recommendedName>
</protein>
<dbReference type="Gene3D" id="1.10.1370.20">
    <property type="entry name" value="Oligoendopeptidase f, C-terminal domain"/>
    <property type="match status" value="1"/>
</dbReference>
<name>A0A0R2AA06_9LACO</name>
<proteinExistence type="inferred from homology"/>
<keyword evidence="1 6" id="KW-0645">Protease</keyword>
<keyword evidence="3 6" id="KW-0378">Hydrolase</keyword>
<keyword evidence="4 6" id="KW-0862">Zinc</keyword>
<keyword evidence="2 6" id="KW-0479">Metal-binding</keyword>
<dbReference type="Pfam" id="PF01432">
    <property type="entry name" value="Peptidase_M3"/>
    <property type="match status" value="1"/>
</dbReference>
<feature type="domain" description="Oligopeptidase F N-terminal" evidence="8">
    <location>
        <begin position="117"/>
        <end position="186"/>
    </location>
</feature>
<dbReference type="PANTHER" id="PTHR11804">
    <property type="entry name" value="PROTEASE M3 THIMET OLIGOPEPTIDASE-RELATED"/>
    <property type="match status" value="1"/>
</dbReference>
<dbReference type="InterPro" id="IPR001567">
    <property type="entry name" value="Pept_M3A_M3B_dom"/>
</dbReference>
<keyword evidence="10" id="KW-1185">Reference proteome</keyword>
<dbReference type="SUPFAM" id="SSF55486">
    <property type="entry name" value="Metalloproteases ('zincins'), catalytic domain"/>
    <property type="match status" value="1"/>
</dbReference>
<reference evidence="9 10" key="1">
    <citation type="journal article" date="2015" name="Genome Announc.">
        <title>Expanding the biotechnology potential of lactobacilli through comparative genomics of 213 strains and associated genera.</title>
        <authorList>
            <person name="Sun Z."/>
            <person name="Harris H.M."/>
            <person name="McCann A."/>
            <person name="Guo C."/>
            <person name="Argimon S."/>
            <person name="Zhang W."/>
            <person name="Yang X."/>
            <person name="Jeffery I.B."/>
            <person name="Cooney J.C."/>
            <person name="Kagawa T.F."/>
            <person name="Liu W."/>
            <person name="Song Y."/>
            <person name="Salvetti E."/>
            <person name="Wrobel A."/>
            <person name="Rasinkangas P."/>
            <person name="Parkhill J."/>
            <person name="Rea M.C."/>
            <person name="O'Sullivan O."/>
            <person name="Ritari J."/>
            <person name="Douillard F.P."/>
            <person name="Paul Ross R."/>
            <person name="Yang R."/>
            <person name="Briner A.E."/>
            <person name="Felis G.E."/>
            <person name="de Vos W.M."/>
            <person name="Barrangou R."/>
            <person name="Klaenhammer T.R."/>
            <person name="Caufield P.W."/>
            <person name="Cui Y."/>
            <person name="Zhang H."/>
            <person name="O'Toole P.W."/>
        </authorList>
    </citation>
    <scope>NUCLEOTIDE SEQUENCE [LARGE SCALE GENOMIC DNA]</scope>
    <source>
        <strain evidence="9 10">DSM 20509</strain>
    </source>
</reference>
<dbReference type="CDD" id="cd09608">
    <property type="entry name" value="M3B_PepF"/>
    <property type="match status" value="1"/>
</dbReference>
<dbReference type="Gene3D" id="1.20.140.70">
    <property type="entry name" value="Oligopeptidase f, N-terminal domain"/>
    <property type="match status" value="1"/>
</dbReference>
<evidence type="ECO:0000256" key="6">
    <source>
        <dbReference type="RuleBase" id="RU368091"/>
    </source>
</evidence>
<dbReference type="GO" id="GO:0006518">
    <property type="term" value="P:peptide metabolic process"/>
    <property type="evidence" value="ECO:0007669"/>
    <property type="project" value="TreeGrafter"/>
</dbReference>
<dbReference type="InterPro" id="IPR013647">
    <property type="entry name" value="OligopepF_N_dom"/>
</dbReference>
<feature type="domain" description="Peptidase M3A/M3B catalytic" evidence="7">
    <location>
        <begin position="207"/>
        <end position="587"/>
    </location>
</feature>
<evidence type="ECO:0000259" key="8">
    <source>
        <dbReference type="Pfam" id="PF08439"/>
    </source>
</evidence>
<dbReference type="GO" id="GO:0004222">
    <property type="term" value="F:metalloendopeptidase activity"/>
    <property type="evidence" value="ECO:0007669"/>
    <property type="project" value="UniProtKB-UniRule"/>
</dbReference>
<gene>
    <name evidence="9" type="ORF">FC14_GL000310</name>
</gene>